<keyword evidence="1" id="KW-0472">Membrane</keyword>
<evidence type="ECO:0000256" key="1">
    <source>
        <dbReference type="SAM" id="Phobius"/>
    </source>
</evidence>
<dbReference type="STRING" id="686796.SAMN04488104_101198"/>
<reference evidence="3" key="1">
    <citation type="submission" date="2016-10" db="EMBL/GenBank/DDBJ databases">
        <authorList>
            <person name="Varghese N."/>
            <person name="Submissions S."/>
        </authorList>
    </citation>
    <scope>NUCLEOTIDE SEQUENCE [LARGE SCALE GENOMIC DNA]</scope>
    <source>
        <strain evidence="3">DSM 23095</strain>
    </source>
</reference>
<accession>A0A1G6R568</accession>
<organism evidence="2 3">
    <name type="scientific">Algoriphagus faecimaris</name>
    <dbReference type="NCBI Taxonomy" id="686796"/>
    <lineage>
        <taxon>Bacteria</taxon>
        <taxon>Pseudomonadati</taxon>
        <taxon>Bacteroidota</taxon>
        <taxon>Cytophagia</taxon>
        <taxon>Cytophagales</taxon>
        <taxon>Cyclobacteriaceae</taxon>
        <taxon>Algoriphagus</taxon>
    </lineage>
</organism>
<sequence>MIHRFKEKLTRHPLRKKILRVLTFIFLGILFLEFVIYFGSNLLLVNWTRNKINEATAGVYQVDFNRLNFSLIRRGVFLNGIVMKPVEANQSEIDQVVFDFTLDEIAFRNIWYDWSERIIRIGKIDLDNPDIGIELPEKTEEEGGAEKKTPVKRLEEEIQKSIERISMGGVYIDEIEINHADLFFLNFLSQKSLKAENSRVLIRDVDWTTAKNWETPFNAAGFEFELEQVEFPLSDGVHLILAENVHVSSLDRLIDIQEFQLISNRAVPSRSYYDLKLDRLKVANMDLNRAFLTSEVKIEEIVLNDPEFQMTSSGEKLEEEVSGSGDLNGLIEGILKSFSIKEFSVNNGKFSSRDLSDSARSRVDIADVDFRMAEFYLGADESQLKNQFFYGKDAAMELGDFTLSLSDGVHVIRGEKVSMSSFLDEIEVENFEIFPKVGDHSDTSIRQVVRLSLPKLQLNEANLKKLYNESKLDVDLLEINQPKVEFIDRVARKDTSQRFAAQKLLQGYLEEVNIRQLKINEGTVRFENESGDRSDNIGFEKFSLELEDVLLRPESSANLRDLLLAEEMVLSLDQYQLKLRDNLHLFTADKIVIDSKRNLVDVRNFSLKPEKPDQIQELLDIYDKSATIDLSVPVFQLNGIDVRSALLEGNLLIDYIMVSEPHLIYNQYRKRNQESETSGLSSSGEIQDLLSDYFQVVSIDSIAFFKGKMDFTDITGRQEVSFSEEDLSLKVRDFYYAPGQEVDLSRSFFSDEIILNLAGYSFSLAKGDYDVSTGNLQFNTKTEAITIDSLLLTPGEQLESKLALSLLLPKLTLEGVDLEEFLYENRLDLTKLTVEGSRINLDIEPDFIRNVSKQSQRGSRALSRSVEYLKIEEISALESDLRLTFQIANKEVESIQATFDVAVTDFFLDEQMENELILAELFDEVSLAVNDFSFVLPDSLHRVRFSEVFINNKADETVFSGLEIEPLDLENAQGTLFSGKIDELGIQNNTLAEIQRTGKVNLEGIRFLKPEFVIYLDSTSTPKEEQTTSRIRNEEAFVSSLILQNLSISDGKLDFHRKGIGPLPRLQFQGIDFSLADLDIDLLDLSKANSSEFFLDEDLRLSISDYQIYSKDSLEVLRVKKASVSERNLILEGVQFSPAMGRYEYLRKVGFQTDAIQLGVDRIAVESINTEKLISGQGLEAKRVHATGMHVDVLRDKRIPQKEGVIKLMPQEIFQDLPFNVRVDSILVEDGFVRYQEFVANSMSPGKIEFENLEVVLTPFAISDSTTEHPIAHSFLLARSALMGSGELDLQVQMHYAPPYEMEVTVQVDRFDLTQINDMLSKGAFLEINSGEVLKGDWNFRLDKEEAFGRMDFRYEGLKVTFLDSVTLEKGRGKLGLMTFLANTLIKNNNPRKFLGNVVRSDIYLKRDQSKFIFNAWWKATLTGLKGSVGLGQPQLPVRRKEDEE</sequence>
<name>A0A1G6R568_9BACT</name>
<gene>
    <name evidence="2" type="ORF">SAMN04488104_101198</name>
</gene>
<keyword evidence="1" id="KW-1133">Transmembrane helix</keyword>
<dbReference type="EMBL" id="FNAC01000011">
    <property type="protein sequence ID" value="SDC99698.1"/>
    <property type="molecule type" value="Genomic_DNA"/>
</dbReference>
<dbReference type="OrthoDB" id="610933at2"/>
<evidence type="ECO:0000313" key="3">
    <source>
        <dbReference type="Proteomes" id="UP000199060"/>
    </source>
</evidence>
<proteinExistence type="predicted"/>
<feature type="transmembrane region" description="Helical" evidence="1">
    <location>
        <begin position="21"/>
        <end position="44"/>
    </location>
</feature>
<dbReference type="Proteomes" id="UP000199060">
    <property type="component" value="Unassembled WGS sequence"/>
</dbReference>
<dbReference type="RefSeq" id="WP_087938725.1">
    <property type="nucleotide sequence ID" value="NZ_FNAC01000011.1"/>
</dbReference>
<protein>
    <submittedName>
        <fullName evidence="2">Uncharacterized protein</fullName>
    </submittedName>
</protein>
<keyword evidence="3" id="KW-1185">Reference proteome</keyword>
<keyword evidence="1" id="KW-0812">Transmembrane</keyword>
<evidence type="ECO:0000313" key="2">
    <source>
        <dbReference type="EMBL" id="SDC99698.1"/>
    </source>
</evidence>